<gene>
    <name evidence="2" type="ORF">IRI77_31900</name>
</gene>
<reference evidence="2 3" key="1">
    <citation type="submission" date="2020-10" db="EMBL/GenBank/DDBJ databases">
        <title>Complete genome sequence of Paludibaculum fermentans P105T, a facultatively anaerobic acidobacterium capable of dissimilatory Fe(III) reduction.</title>
        <authorList>
            <person name="Dedysh S.N."/>
            <person name="Beletsky A.V."/>
            <person name="Kulichevskaya I.S."/>
            <person name="Mardanov A.V."/>
            <person name="Ravin N.V."/>
        </authorList>
    </citation>
    <scope>NUCLEOTIDE SEQUENCE [LARGE SCALE GENOMIC DNA]</scope>
    <source>
        <strain evidence="2 3">P105</strain>
    </source>
</reference>
<feature type="domain" description="Cupin type-2" evidence="1">
    <location>
        <begin position="51"/>
        <end position="101"/>
    </location>
</feature>
<dbReference type="Pfam" id="PF07883">
    <property type="entry name" value="Cupin_2"/>
    <property type="match status" value="1"/>
</dbReference>
<dbReference type="InterPro" id="IPR013096">
    <property type="entry name" value="Cupin_2"/>
</dbReference>
<proteinExistence type="predicted"/>
<name>A0A7S7NPC1_PALFE</name>
<protein>
    <submittedName>
        <fullName evidence="2">Cupin domain-containing protein</fullName>
    </submittedName>
</protein>
<organism evidence="2 3">
    <name type="scientific">Paludibaculum fermentans</name>
    <dbReference type="NCBI Taxonomy" id="1473598"/>
    <lineage>
        <taxon>Bacteria</taxon>
        <taxon>Pseudomonadati</taxon>
        <taxon>Acidobacteriota</taxon>
        <taxon>Terriglobia</taxon>
        <taxon>Bryobacterales</taxon>
        <taxon>Bryobacteraceae</taxon>
        <taxon>Paludibaculum</taxon>
    </lineage>
</organism>
<sequence length="118" mass="12882">MIHAENTALVLLDAETAGQVFRPGFARKIIRTNDLMTVVIDIEGGPWPEPDPMHFHSHEQISYVAAGEVLFLCGGQPPRKLGAGDLFAVASGVPHSIQLLSPTARLVDTFHPIREDFL</sequence>
<dbReference type="Proteomes" id="UP000593892">
    <property type="component" value="Chromosome"/>
</dbReference>
<accession>A0A7S7NPC1</accession>
<evidence type="ECO:0000313" key="2">
    <source>
        <dbReference type="EMBL" id="QOY87318.1"/>
    </source>
</evidence>
<dbReference type="SUPFAM" id="SSF51182">
    <property type="entry name" value="RmlC-like cupins"/>
    <property type="match status" value="1"/>
</dbReference>
<dbReference type="Gene3D" id="2.60.120.10">
    <property type="entry name" value="Jelly Rolls"/>
    <property type="match status" value="1"/>
</dbReference>
<dbReference type="InterPro" id="IPR014710">
    <property type="entry name" value="RmlC-like_jellyroll"/>
</dbReference>
<dbReference type="KEGG" id="pfer:IRI77_31900"/>
<keyword evidence="3" id="KW-1185">Reference proteome</keyword>
<evidence type="ECO:0000259" key="1">
    <source>
        <dbReference type="Pfam" id="PF07883"/>
    </source>
</evidence>
<dbReference type="AlphaFoldDB" id="A0A7S7NPC1"/>
<dbReference type="RefSeq" id="WP_194448987.1">
    <property type="nucleotide sequence ID" value="NZ_CP063849.1"/>
</dbReference>
<dbReference type="EMBL" id="CP063849">
    <property type="protein sequence ID" value="QOY87318.1"/>
    <property type="molecule type" value="Genomic_DNA"/>
</dbReference>
<dbReference type="InterPro" id="IPR011051">
    <property type="entry name" value="RmlC_Cupin_sf"/>
</dbReference>
<evidence type="ECO:0000313" key="3">
    <source>
        <dbReference type="Proteomes" id="UP000593892"/>
    </source>
</evidence>